<evidence type="ECO:0000313" key="3">
    <source>
        <dbReference type="Proteomes" id="UP000789390"/>
    </source>
</evidence>
<dbReference type="AlphaFoldDB" id="A0A8J2RA83"/>
<accession>A0A8J2RA83</accession>
<evidence type="ECO:0000256" key="1">
    <source>
        <dbReference type="SAM" id="MobiDB-lite"/>
    </source>
</evidence>
<name>A0A8J2RA83_9CRUS</name>
<proteinExistence type="predicted"/>
<organism evidence="2 3">
    <name type="scientific">Daphnia galeata</name>
    <dbReference type="NCBI Taxonomy" id="27404"/>
    <lineage>
        <taxon>Eukaryota</taxon>
        <taxon>Metazoa</taxon>
        <taxon>Ecdysozoa</taxon>
        <taxon>Arthropoda</taxon>
        <taxon>Crustacea</taxon>
        <taxon>Branchiopoda</taxon>
        <taxon>Diplostraca</taxon>
        <taxon>Cladocera</taxon>
        <taxon>Anomopoda</taxon>
        <taxon>Daphniidae</taxon>
        <taxon>Daphnia</taxon>
    </lineage>
</organism>
<feature type="region of interest" description="Disordered" evidence="1">
    <location>
        <begin position="21"/>
        <end position="57"/>
    </location>
</feature>
<protein>
    <submittedName>
        <fullName evidence="2">Uncharacterized protein</fullName>
    </submittedName>
</protein>
<comment type="caution">
    <text evidence="2">The sequence shown here is derived from an EMBL/GenBank/DDBJ whole genome shotgun (WGS) entry which is preliminary data.</text>
</comment>
<evidence type="ECO:0000313" key="2">
    <source>
        <dbReference type="EMBL" id="CAH0098155.1"/>
    </source>
</evidence>
<dbReference type="Proteomes" id="UP000789390">
    <property type="component" value="Unassembled WGS sequence"/>
</dbReference>
<feature type="compositionally biased region" description="Low complexity" evidence="1">
    <location>
        <begin position="41"/>
        <end position="54"/>
    </location>
</feature>
<keyword evidence="3" id="KW-1185">Reference proteome</keyword>
<sequence length="81" mass="8975">MVQESGSKSFMNVNTAVSRKDTGYVSDPMSGRTHSQVGVKQQYGSSNGSNYSSSQKMDSQKYGAWGPVYKNKDHFANMHLF</sequence>
<dbReference type="OrthoDB" id="6352918at2759"/>
<gene>
    <name evidence="2" type="ORF">DGAL_LOCUS202</name>
</gene>
<reference evidence="2" key="1">
    <citation type="submission" date="2021-11" db="EMBL/GenBank/DDBJ databases">
        <authorList>
            <person name="Schell T."/>
        </authorList>
    </citation>
    <scope>NUCLEOTIDE SEQUENCE</scope>
    <source>
        <strain evidence="2">M5</strain>
    </source>
</reference>
<dbReference type="EMBL" id="CAKKLH010000001">
    <property type="protein sequence ID" value="CAH0098155.1"/>
    <property type="molecule type" value="Genomic_DNA"/>
</dbReference>